<gene>
    <name evidence="1" type="ORF">KDM90_13110</name>
</gene>
<comment type="caution">
    <text evidence="1">The sequence shown here is derived from an EMBL/GenBank/DDBJ whole genome shotgun (WGS) entry which is preliminary data.</text>
</comment>
<name>A0A941IEC4_9BURK</name>
<proteinExistence type="predicted"/>
<organism evidence="1 2">
    <name type="scientific">Undibacterium fentianense</name>
    <dbReference type="NCBI Taxonomy" id="2828728"/>
    <lineage>
        <taxon>Bacteria</taxon>
        <taxon>Pseudomonadati</taxon>
        <taxon>Pseudomonadota</taxon>
        <taxon>Betaproteobacteria</taxon>
        <taxon>Burkholderiales</taxon>
        <taxon>Oxalobacteraceae</taxon>
        <taxon>Undibacterium</taxon>
    </lineage>
</organism>
<keyword evidence="2" id="KW-1185">Reference proteome</keyword>
<dbReference type="EMBL" id="JAGSPJ010000005">
    <property type="protein sequence ID" value="MBR7800943.1"/>
    <property type="molecule type" value="Genomic_DNA"/>
</dbReference>
<dbReference type="Proteomes" id="UP000678545">
    <property type="component" value="Unassembled WGS sequence"/>
</dbReference>
<accession>A0A941IEC4</accession>
<reference evidence="1" key="1">
    <citation type="submission" date="2021-04" db="EMBL/GenBank/DDBJ databases">
        <title>novel species isolated from subtropical streams in China.</title>
        <authorList>
            <person name="Lu H."/>
        </authorList>
    </citation>
    <scope>NUCLEOTIDE SEQUENCE</scope>
    <source>
        <strain evidence="1">FT137W</strain>
    </source>
</reference>
<evidence type="ECO:0000313" key="2">
    <source>
        <dbReference type="Proteomes" id="UP000678545"/>
    </source>
</evidence>
<sequence length="92" mass="10737">MLYDNLYRQAWVIVKGIKAYRRITERIDDSGIGTPLTLEFRSPQFYKSTATALQILQVETGHFQRTFPCSYQETINSRHFLRHPTQSGTKNV</sequence>
<protein>
    <submittedName>
        <fullName evidence="1">Uncharacterized protein</fullName>
    </submittedName>
</protein>
<dbReference type="AlphaFoldDB" id="A0A941IEC4"/>
<dbReference type="RefSeq" id="WP_212676061.1">
    <property type="nucleotide sequence ID" value="NZ_JAGSPJ010000005.1"/>
</dbReference>
<evidence type="ECO:0000313" key="1">
    <source>
        <dbReference type="EMBL" id="MBR7800943.1"/>
    </source>
</evidence>